<dbReference type="SUPFAM" id="SSF53474">
    <property type="entry name" value="alpha/beta-Hydrolases"/>
    <property type="match status" value="1"/>
</dbReference>
<evidence type="ECO:0000313" key="2">
    <source>
        <dbReference type="EMBL" id="KAL2916485.1"/>
    </source>
</evidence>
<organism evidence="2 3">
    <name type="scientific">Polyrhizophydium stewartii</name>
    <dbReference type="NCBI Taxonomy" id="2732419"/>
    <lineage>
        <taxon>Eukaryota</taxon>
        <taxon>Fungi</taxon>
        <taxon>Fungi incertae sedis</taxon>
        <taxon>Chytridiomycota</taxon>
        <taxon>Chytridiomycota incertae sedis</taxon>
        <taxon>Chytridiomycetes</taxon>
        <taxon>Rhizophydiales</taxon>
        <taxon>Rhizophydiales incertae sedis</taxon>
        <taxon>Polyrhizophydium</taxon>
    </lineage>
</organism>
<dbReference type="Proteomes" id="UP001527925">
    <property type="component" value="Unassembled WGS sequence"/>
</dbReference>
<keyword evidence="3" id="KW-1185">Reference proteome</keyword>
<dbReference type="PANTHER" id="PTHR43798">
    <property type="entry name" value="MONOACYLGLYCEROL LIPASE"/>
    <property type="match status" value="1"/>
</dbReference>
<dbReference type="Pfam" id="PF12697">
    <property type="entry name" value="Abhydrolase_6"/>
    <property type="match status" value="1"/>
</dbReference>
<sequence>MRELAAQVQHAARTHAVVALDYAGHGASAAPAAAGDYATDAIVGAAARAIDALAPASATSFVLVGHSYGCTIAARLARAWAGRGSVAGVALLAPKTALAPHERLGLAALRAAVPAALLDAGAWLDARLGPASVAAASVLSRAASPWLRAEQTRMAAAMSGAAKRSALLAAEFAGEREFRDFPAPLLLIGGTLDTVAPPDPNITAIERWTRVPATRSHLLIAGHQLMLEQPARVNALLDAFIASLP</sequence>
<name>A0ABR4NAE6_9FUNG</name>
<dbReference type="Gene3D" id="3.40.50.1820">
    <property type="entry name" value="alpha/beta hydrolase"/>
    <property type="match status" value="1"/>
</dbReference>
<comment type="caution">
    <text evidence="2">The sequence shown here is derived from an EMBL/GenBank/DDBJ whole genome shotgun (WGS) entry which is preliminary data.</text>
</comment>
<dbReference type="InterPro" id="IPR029058">
    <property type="entry name" value="AB_hydrolase_fold"/>
</dbReference>
<protein>
    <recommendedName>
        <fullName evidence="1">AB hydrolase-1 domain-containing protein</fullName>
    </recommendedName>
</protein>
<dbReference type="InterPro" id="IPR000073">
    <property type="entry name" value="AB_hydrolase_1"/>
</dbReference>
<evidence type="ECO:0000313" key="3">
    <source>
        <dbReference type="Proteomes" id="UP001527925"/>
    </source>
</evidence>
<proteinExistence type="predicted"/>
<feature type="domain" description="AB hydrolase-1" evidence="1">
    <location>
        <begin position="10"/>
        <end position="235"/>
    </location>
</feature>
<gene>
    <name evidence="2" type="ORF">HK105_203918</name>
</gene>
<evidence type="ECO:0000259" key="1">
    <source>
        <dbReference type="Pfam" id="PF12697"/>
    </source>
</evidence>
<dbReference type="EMBL" id="JADGIZ020000016">
    <property type="protein sequence ID" value="KAL2916485.1"/>
    <property type="molecule type" value="Genomic_DNA"/>
</dbReference>
<accession>A0ABR4NAE6</accession>
<reference evidence="2 3" key="1">
    <citation type="submission" date="2023-09" db="EMBL/GenBank/DDBJ databases">
        <title>Pangenome analysis of Batrachochytrium dendrobatidis and related Chytrids.</title>
        <authorList>
            <person name="Yacoub M.N."/>
            <person name="Stajich J.E."/>
            <person name="James T.Y."/>
        </authorList>
    </citation>
    <scope>NUCLEOTIDE SEQUENCE [LARGE SCALE GENOMIC DNA]</scope>
    <source>
        <strain evidence="2 3">JEL0888</strain>
    </source>
</reference>
<dbReference type="InterPro" id="IPR050266">
    <property type="entry name" value="AB_hydrolase_sf"/>
</dbReference>
<dbReference type="PANTHER" id="PTHR43798:SF5">
    <property type="entry name" value="MONOACYLGLYCEROL LIPASE ABHD6"/>
    <property type="match status" value="1"/>
</dbReference>